<dbReference type="eggNOG" id="COG1541">
    <property type="taxonomic scope" value="Bacteria"/>
</dbReference>
<dbReference type="HOGENOM" id="CLU_035301_5_2_7"/>
<dbReference type="OrthoDB" id="5484550at2"/>
<dbReference type="PANTHER" id="PTHR36932">
    <property type="entry name" value="CAPSULAR POLYSACCHARIDE BIOSYNTHESIS PROTEIN"/>
    <property type="match status" value="1"/>
</dbReference>
<dbReference type="Proteomes" id="UP000008561">
    <property type="component" value="Chromosome"/>
</dbReference>
<evidence type="ECO:0000313" key="1">
    <source>
        <dbReference type="EMBL" id="ABW67604.1"/>
    </source>
</evidence>
<dbReference type="PANTHER" id="PTHR36932:SF1">
    <property type="entry name" value="CAPSULAR POLYSACCHARIDE BIOSYNTHESIS PROTEIN"/>
    <property type="match status" value="1"/>
</dbReference>
<gene>
    <name evidence="1" type="ordered locus">Dole_1800</name>
</gene>
<proteinExistence type="predicted"/>
<dbReference type="InterPro" id="IPR053158">
    <property type="entry name" value="CapK_Type1_Caps_Biosynth"/>
</dbReference>
<dbReference type="Gene3D" id="3.40.50.12780">
    <property type="entry name" value="N-terminal domain of ligase-like"/>
    <property type="match status" value="1"/>
</dbReference>
<organism evidence="1 2">
    <name type="scientific">Desulfosudis oleivorans (strain DSM 6200 / JCM 39069 / Hxd3)</name>
    <name type="common">Desulfococcus oleovorans</name>
    <dbReference type="NCBI Taxonomy" id="96561"/>
    <lineage>
        <taxon>Bacteria</taxon>
        <taxon>Pseudomonadati</taxon>
        <taxon>Thermodesulfobacteriota</taxon>
        <taxon>Desulfobacteria</taxon>
        <taxon>Desulfobacterales</taxon>
        <taxon>Desulfosudaceae</taxon>
        <taxon>Desulfosudis</taxon>
    </lineage>
</organism>
<dbReference type="EMBL" id="CP000859">
    <property type="protein sequence ID" value="ABW67604.1"/>
    <property type="molecule type" value="Genomic_DNA"/>
</dbReference>
<keyword evidence="2" id="KW-1185">Reference proteome</keyword>
<evidence type="ECO:0000313" key="2">
    <source>
        <dbReference type="Proteomes" id="UP000008561"/>
    </source>
</evidence>
<sequence length="448" mass="50987">MFPPLIIGRLLHPIRGRFNRWHREISRIAGELRKSEFASLDALYNIQRQKLCRLCENAAKTSPYFKNLFVQSGLDPQKIDLDTLANLPVLERATVHRHCKDMLNREYPVNKITQNATGGSSGAPLRFYRSHHDLIFAAAIRVREMNWCGMKPGYPHVKLWGAPTDVQSATAGIKAKIWGYLYNQKTINAFDAGPALFEREHGLFLSNPPFLLESYSNILYEFASYLKKSGKAPLNLPAAISSAGVLYDFQRTVIQDTVSRNLYNRYGCREMGNIAHECANHSGLHVHMERHIIEIINPDEDGVGDILVTDLENLAFPFIRYRIGDRGKFSIQKCACGRNLLLLKEIVGRTLDIIRTPSGRLIPGELFPHFFKDYPQITLGQVIQDRIDHIELRLRLQEGAVLDDIEPLLRKINEACNNEVTITVNMEEDFVVNPTGKYRPVISHLESQ</sequence>
<dbReference type="SUPFAM" id="SSF56801">
    <property type="entry name" value="Acetyl-CoA synthetase-like"/>
    <property type="match status" value="1"/>
</dbReference>
<dbReference type="KEGG" id="dol:Dole_1800"/>
<dbReference type="STRING" id="96561.Dole_1800"/>
<accession>A9A0X9</accession>
<protein>
    <submittedName>
        <fullName evidence="1">Putative polysaccharide biosynthesis protein</fullName>
    </submittedName>
</protein>
<dbReference type="InterPro" id="IPR042099">
    <property type="entry name" value="ANL_N_sf"/>
</dbReference>
<name>A9A0X9_DESOH</name>
<dbReference type="RefSeq" id="WP_012175220.1">
    <property type="nucleotide sequence ID" value="NC_009943.1"/>
</dbReference>
<dbReference type="AlphaFoldDB" id="A9A0X9"/>
<reference evidence="1 2" key="1">
    <citation type="submission" date="2007-10" db="EMBL/GenBank/DDBJ databases">
        <title>Complete sequence of Desulfococcus oleovorans Hxd3.</title>
        <authorList>
            <consortium name="US DOE Joint Genome Institute"/>
            <person name="Copeland A."/>
            <person name="Lucas S."/>
            <person name="Lapidus A."/>
            <person name="Barry K."/>
            <person name="Glavina del Rio T."/>
            <person name="Dalin E."/>
            <person name="Tice H."/>
            <person name="Pitluck S."/>
            <person name="Kiss H."/>
            <person name="Brettin T."/>
            <person name="Bruce D."/>
            <person name="Detter J.C."/>
            <person name="Han C."/>
            <person name="Schmutz J."/>
            <person name="Larimer F."/>
            <person name="Land M."/>
            <person name="Hauser L."/>
            <person name="Kyrpides N."/>
            <person name="Kim E."/>
            <person name="Wawrik B."/>
            <person name="Richardson P."/>
        </authorList>
    </citation>
    <scope>NUCLEOTIDE SEQUENCE [LARGE SCALE GENOMIC DNA]</scope>
    <source>
        <strain evidence="2">DSM 6200 / JCM 39069 / Hxd3</strain>
    </source>
</reference>